<dbReference type="Proteomes" id="UP000824267">
    <property type="component" value="Unassembled WGS sequence"/>
</dbReference>
<feature type="domain" description="GIY-YIG" evidence="1">
    <location>
        <begin position="50"/>
        <end position="118"/>
    </location>
</feature>
<dbReference type="CDD" id="cd10447">
    <property type="entry name" value="GIY-YIG_unchar_2"/>
    <property type="match status" value="1"/>
</dbReference>
<evidence type="ECO:0000259" key="1">
    <source>
        <dbReference type="Pfam" id="PF01541"/>
    </source>
</evidence>
<accession>A0A9D1UII2</accession>
<dbReference type="Pfam" id="PF14267">
    <property type="entry name" value="DUF4357"/>
    <property type="match status" value="1"/>
</dbReference>
<dbReference type="Pfam" id="PF01541">
    <property type="entry name" value="GIY-YIG"/>
    <property type="match status" value="1"/>
</dbReference>
<evidence type="ECO:0000313" key="4">
    <source>
        <dbReference type="Proteomes" id="UP000824267"/>
    </source>
</evidence>
<comment type="caution">
    <text evidence="3">The sequence shown here is derived from an EMBL/GenBank/DDBJ whole genome shotgun (WGS) entry which is preliminary data.</text>
</comment>
<sequence length="274" mass="31631">MGKTITTYLIDGDPKGTQYSFISNKICQMFVVPRSNLSYLNEQEKLQKPAFYILIGEDESTKPQAYIGETENFKERVRDHDNKKEFWQKALIFVSKDEDITKTDVQYLEYKAIAEAKKANTFVLSENKQIPKAPNLPEHQRDAMDEFFEDIKFLTSFMGCNIFEISQLKEEHLFYTNGRGCKANGFYNSSGFTVLKGSILANSCAPSFQWKEKREKLIKEYATFENGNWVMNSDKTFSSPSRAADFCTGRSSNGWIEWKDKNGNTLDSVYRQLE</sequence>
<dbReference type="InterPro" id="IPR025579">
    <property type="entry name" value="DUF4357"/>
</dbReference>
<proteinExistence type="predicted"/>
<dbReference type="AlphaFoldDB" id="A0A9D1UII2"/>
<reference evidence="3" key="2">
    <citation type="submission" date="2021-04" db="EMBL/GenBank/DDBJ databases">
        <authorList>
            <person name="Gilroy R."/>
        </authorList>
    </citation>
    <scope>NUCLEOTIDE SEQUENCE</scope>
    <source>
        <strain evidence="3">Gambia16-930</strain>
    </source>
</reference>
<name>A0A9D1UII2_9BACT</name>
<protein>
    <submittedName>
        <fullName evidence="3">GIY-YIG nuclease family protein</fullName>
    </submittedName>
</protein>
<dbReference type="EMBL" id="DXGG01000201">
    <property type="protein sequence ID" value="HIW87886.1"/>
    <property type="molecule type" value="Genomic_DNA"/>
</dbReference>
<feature type="domain" description="DUF4357" evidence="2">
    <location>
        <begin position="214"/>
        <end position="266"/>
    </location>
</feature>
<organism evidence="3 4">
    <name type="scientific">Candidatus Onthomorpha intestinigallinarum</name>
    <dbReference type="NCBI Taxonomy" id="2840880"/>
    <lineage>
        <taxon>Bacteria</taxon>
        <taxon>Pseudomonadati</taxon>
        <taxon>Bacteroidota</taxon>
        <taxon>Bacteroidia</taxon>
        <taxon>Bacteroidales</taxon>
        <taxon>Candidatus Onthomorpha</taxon>
    </lineage>
</organism>
<evidence type="ECO:0000259" key="2">
    <source>
        <dbReference type="Pfam" id="PF14267"/>
    </source>
</evidence>
<reference evidence="3" key="1">
    <citation type="journal article" date="2021" name="PeerJ">
        <title>Extensive microbial diversity within the chicken gut microbiome revealed by metagenomics and culture.</title>
        <authorList>
            <person name="Gilroy R."/>
            <person name="Ravi A."/>
            <person name="Getino M."/>
            <person name="Pursley I."/>
            <person name="Horton D.L."/>
            <person name="Alikhan N.F."/>
            <person name="Baker D."/>
            <person name="Gharbi K."/>
            <person name="Hall N."/>
            <person name="Watson M."/>
            <person name="Adriaenssens E.M."/>
            <person name="Foster-Nyarko E."/>
            <person name="Jarju S."/>
            <person name="Secka A."/>
            <person name="Antonio M."/>
            <person name="Oren A."/>
            <person name="Chaudhuri R.R."/>
            <person name="La Ragione R."/>
            <person name="Hildebrand F."/>
            <person name="Pallen M.J."/>
        </authorList>
    </citation>
    <scope>NUCLEOTIDE SEQUENCE</scope>
    <source>
        <strain evidence="3">Gambia16-930</strain>
    </source>
</reference>
<dbReference type="InterPro" id="IPR000305">
    <property type="entry name" value="GIY-YIG_endonuc"/>
</dbReference>
<evidence type="ECO:0000313" key="3">
    <source>
        <dbReference type="EMBL" id="HIW87886.1"/>
    </source>
</evidence>
<gene>
    <name evidence="3" type="ORF">IAC47_06400</name>
</gene>